<proteinExistence type="predicted"/>
<reference evidence="2" key="1">
    <citation type="journal article" date="2011" name="PLoS Biol.">
        <title>Gene gain and loss during evolution of obligate parasitism in the white rust pathogen of Arabidopsis thaliana.</title>
        <authorList>
            <person name="Kemen E."/>
            <person name="Gardiner A."/>
            <person name="Schultz-Larsen T."/>
            <person name="Kemen A.C."/>
            <person name="Balmuth A.L."/>
            <person name="Robert-Seilaniantz A."/>
            <person name="Bailey K."/>
            <person name="Holub E."/>
            <person name="Studholme D.J."/>
            <person name="Maclean D."/>
            <person name="Jones J.D."/>
        </authorList>
    </citation>
    <scope>NUCLEOTIDE SEQUENCE</scope>
</reference>
<sequence>MTIIPTDFPGSDTAEALRTLSVTDRYLIVRLTILGTPVYIHNVYAPVDPTERKPFSTNFPPDLLNSMRLISFAEILKQPCAPVLIVLVVPLATSQVESPVWNGYPIWVFWMLGVCTTPMNVSLLDSAEEKPTGLYPSVGISLPFRLQGLQICGTPSHGGSPGPCSCLCQSVPASGPWLLEVSNFAIRLSSDQRGDRGGSGSHFGIASFFLSSRKGLGTLEKTHQEAPTTNPAKDTPSERSSPRPGPIGSGQSGIGVPDIEPLARQDDLRRSSSLLSRTCDELFQIQLRLHVRLPNAAHEAIVQALLPTS</sequence>
<organism evidence="2">
    <name type="scientific">Albugo laibachii Nc14</name>
    <dbReference type="NCBI Taxonomy" id="890382"/>
    <lineage>
        <taxon>Eukaryota</taxon>
        <taxon>Sar</taxon>
        <taxon>Stramenopiles</taxon>
        <taxon>Oomycota</taxon>
        <taxon>Peronosporomycetes</taxon>
        <taxon>Albuginales</taxon>
        <taxon>Albuginaceae</taxon>
        <taxon>Albugo</taxon>
    </lineage>
</organism>
<reference evidence="2" key="2">
    <citation type="submission" date="2011-02" db="EMBL/GenBank/DDBJ databases">
        <authorList>
            <person name="MacLean D."/>
        </authorList>
    </citation>
    <scope>NUCLEOTIDE SEQUENCE</scope>
</reference>
<feature type="region of interest" description="Disordered" evidence="1">
    <location>
        <begin position="220"/>
        <end position="258"/>
    </location>
</feature>
<evidence type="ECO:0000313" key="2">
    <source>
        <dbReference type="EMBL" id="CCA20573.1"/>
    </source>
</evidence>
<dbReference type="EMBL" id="FR824143">
    <property type="protein sequence ID" value="CCA20573.1"/>
    <property type="molecule type" value="Genomic_DNA"/>
</dbReference>
<dbReference type="HOGENOM" id="CLU_901435_0_0_1"/>
<accession>F0WH58</accession>
<name>F0WH58_9STRA</name>
<gene>
    <name evidence="2" type="primary">AlNc14C98G5933</name>
    <name evidence="2" type="ORF">ALNC14_067160</name>
</gene>
<protein>
    <submittedName>
        <fullName evidence="2">AlNc14C98G5933 protein</fullName>
    </submittedName>
</protein>
<evidence type="ECO:0000256" key="1">
    <source>
        <dbReference type="SAM" id="MobiDB-lite"/>
    </source>
</evidence>
<dbReference type="AlphaFoldDB" id="F0WH58"/>